<accession>A0A316AB62</accession>
<proteinExistence type="predicted"/>
<dbReference type="Pfam" id="PF10647">
    <property type="entry name" value="Gmad1"/>
    <property type="match status" value="1"/>
</dbReference>
<dbReference type="InterPro" id="IPR018910">
    <property type="entry name" value="LpqB_C"/>
</dbReference>
<evidence type="ECO:0000313" key="4">
    <source>
        <dbReference type="Proteomes" id="UP000245469"/>
    </source>
</evidence>
<sequence>MPEGPRAAGPRRRVVLVALAGGLGAALSGCARIPTSGPVRSGGVVEPDEEPGYRVDPVGPVPGATPEDVVRGFLLAGVGVDDEFGAARAFLSDPRRASWRPTALTVVHPAGALQVVQQGQPSAQPGEQEEQVTVAVGTPVTAEVDDTGRYRPAAVGQRRDVVMTLVREQGQWRIDDAPDLLMLDESRFSRVFTERSVMFVARAADVLVPDPRWLLDRPATATALVEQVLDGPPEWLARAVVSGAPTGTALPDNSVSVSRGVATVDLPSSLQRQRSALLRQLQQQTSATLLAAGLGITQVDLTLDGGELTDVAPQSLPAVADDEMPVVVSQDRVCRLVGAQLMPLEGLPVVPGASSPAVRGDVVVVLVGGRTALQRLEPAPLDGQVAQQPAAVPLGADLTPPSIDPLGWVWTTPAASGGTVLAVSAAGAPTEVSAPWLAGRRVIAMRAAPDGARMLVTSTGQGGQPDAVRVDVAGIARAGDGTPVALSADTAPPTPWLVGVAGAVWVGPTSVAVLGTVAADSAQAASASQTAGEAVSGAVPTVWLLEGGRATYLGGPPAEAGAATIAGGAGRQSIVVGGANGSIWPREGSRWLELILQAPAFDPAYPS</sequence>
<name>A0A316AB62_9ACTN</name>
<organism evidence="3 4">
    <name type="scientific">Quadrisphaera granulorum</name>
    <dbReference type="NCBI Taxonomy" id="317664"/>
    <lineage>
        <taxon>Bacteria</taxon>
        <taxon>Bacillati</taxon>
        <taxon>Actinomycetota</taxon>
        <taxon>Actinomycetes</taxon>
        <taxon>Kineosporiales</taxon>
        <taxon>Kineosporiaceae</taxon>
        <taxon>Quadrisphaera</taxon>
    </lineage>
</organism>
<dbReference type="InterPro" id="IPR059026">
    <property type="entry name" value="LpqB_N"/>
</dbReference>
<feature type="region of interest" description="Disordered" evidence="1">
    <location>
        <begin position="36"/>
        <end position="62"/>
    </location>
</feature>
<comment type="caution">
    <text evidence="3">The sequence shown here is derived from an EMBL/GenBank/DDBJ whole genome shotgun (WGS) entry which is preliminary data.</text>
</comment>
<protein>
    <submittedName>
        <fullName evidence="3">Sporulation and spore germination protein</fullName>
    </submittedName>
</protein>
<evidence type="ECO:0000259" key="2">
    <source>
        <dbReference type="SMART" id="SM00909"/>
    </source>
</evidence>
<dbReference type="AlphaFoldDB" id="A0A316AB62"/>
<reference evidence="3 4" key="1">
    <citation type="submission" date="2018-03" db="EMBL/GenBank/DDBJ databases">
        <title>Genomic Encyclopedia of Archaeal and Bacterial Type Strains, Phase II (KMG-II): from individual species to whole genera.</title>
        <authorList>
            <person name="Goeker M."/>
        </authorList>
    </citation>
    <scope>NUCLEOTIDE SEQUENCE [LARGE SCALE GENOMIC DNA]</scope>
    <source>
        <strain evidence="3 4">DSM 44889</strain>
    </source>
</reference>
<dbReference type="Pfam" id="PF25976">
    <property type="entry name" value="LpqB_N"/>
    <property type="match status" value="1"/>
</dbReference>
<feature type="domain" description="GerMN" evidence="2">
    <location>
        <begin position="221"/>
        <end position="312"/>
    </location>
</feature>
<dbReference type="InterPro" id="IPR019606">
    <property type="entry name" value="GerMN"/>
</dbReference>
<dbReference type="PROSITE" id="PS51257">
    <property type="entry name" value="PROKAR_LIPOPROTEIN"/>
    <property type="match status" value="1"/>
</dbReference>
<dbReference type="Pfam" id="PF10646">
    <property type="entry name" value="Germane"/>
    <property type="match status" value="1"/>
</dbReference>
<dbReference type="Proteomes" id="UP000245469">
    <property type="component" value="Unassembled WGS sequence"/>
</dbReference>
<dbReference type="OrthoDB" id="3226781at2"/>
<keyword evidence="4" id="KW-1185">Reference proteome</keyword>
<dbReference type="SMART" id="SM00909">
    <property type="entry name" value="Germane"/>
    <property type="match status" value="1"/>
</dbReference>
<evidence type="ECO:0000256" key="1">
    <source>
        <dbReference type="SAM" id="MobiDB-lite"/>
    </source>
</evidence>
<evidence type="ECO:0000313" key="3">
    <source>
        <dbReference type="EMBL" id="PWJ54812.1"/>
    </source>
</evidence>
<dbReference type="EMBL" id="QGDQ01000005">
    <property type="protein sequence ID" value="PWJ54812.1"/>
    <property type="molecule type" value="Genomic_DNA"/>
</dbReference>
<gene>
    <name evidence="3" type="ORF">BXY45_10516</name>
</gene>
<dbReference type="RefSeq" id="WP_109773337.1">
    <property type="nucleotide sequence ID" value="NZ_QGDQ01000005.1"/>
</dbReference>